<sequence length="403" mass="45266">MSGTANLQLSSSWEGGQARCRGQGLPEVACCLHDEEAVGSIVSKYFGGERPRRGRPSRANAKGSAEVSQTTGVNNDEQRRKLRSSYRALKHTLADGKDELVQSNSCKFEELFDQMESLHQLVEKPREQIADAELFLDITTGLLEVAKGARCKNGMSPAEFVGAIMHNFGGTSIDWNLLGMETGSIFCEAPGVLTMLGPMDIEVKQRKVPVSRKRDRPSQKTRVQEVEEGDADKESCETDVNMLIMFRLLSESPDVELDRLVLNRHSFSQTVENIFCMSFLVKDGRAEIKIKDGRHFVVPRNAPSHEERGCGQGLVHNTQFVFRFDFKDWMYMKQTVQEGTELMPHRGNEEEAVPPSRTVRTPIRKNSRNRARETPSQQAPSEDEDEGILARPRKQTALLSRLI</sequence>
<keyword evidence="3 7" id="KW-0227">DNA damage</keyword>
<reference evidence="10" key="1">
    <citation type="submission" date="2016-03" db="EMBL/GenBank/DDBJ databases">
        <title>Mechanisms controlling the formation of the plant cell surface in tip-growing cells are functionally conserved among land plants.</title>
        <authorList>
            <person name="Honkanen S."/>
            <person name="Jones V.A."/>
            <person name="Morieri G."/>
            <person name="Champion C."/>
            <person name="Hetherington A.J."/>
            <person name="Kelly S."/>
            <person name="Saint-Marcoux D."/>
            <person name="Proust H."/>
            <person name="Prescott H."/>
            <person name="Dolan L."/>
        </authorList>
    </citation>
    <scope>NUCLEOTIDE SEQUENCE [LARGE SCALE GENOMIC DNA]</scope>
    <source>
        <tissue evidence="10">Whole gametophyte</tissue>
    </source>
</reference>
<dbReference type="PANTHER" id="PTHR16140:SF0">
    <property type="entry name" value="NON-STRUCTURAL MAINTENANCE OF CHROMOSOMES ELEMENT 4"/>
    <property type="match status" value="1"/>
</dbReference>
<dbReference type="GO" id="GO:0006310">
    <property type="term" value="P:DNA recombination"/>
    <property type="evidence" value="ECO:0007669"/>
    <property type="project" value="UniProtKB-UniRule"/>
</dbReference>
<dbReference type="Proteomes" id="UP000077202">
    <property type="component" value="Unassembled WGS sequence"/>
</dbReference>
<evidence type="ECO:0000256" key="6">
    <source>
        <dbReference type="ARBA" id="ARBA00023242"/>
    </source>
</evidence>
<keyword evidence="11" id="KW-1185">Reference proteome</keyword>
<comment type="similarity">
    <text evidence="2 7">Belongs to the NSE4 family.</text>
</comment>
<dbReference type="InterPro" id="IPR014854">
    <property type="entry name" value="Nse4_C"/>
</dbReference>
<dbReference type="GO" id="GO:0030915">
    <property type="term" value="C:Smc5-Smc6 complex"/>
    <property type="evidence" value="ECO:0007669"/>
    <property type="project" value="UniProtKB-UniRule"/>
</dbReference>
<feature type="region of interest" description="Disordered" evidence="8">
    <location>
        <begin position="340"/>
        <end position="403"/>
    </location>
</feature>
<accession>A0A176VMT2</accession>
<feature type="region of interest" description="Disordered" evidence="8">
    <location>
        <begin position="207"/>
        <end position="232"/>
    </location>
</feature>
<evidence type="ECO:0000313" key="10">
    <source>
        <dbReference type="EMBL" id="OAE22228.1"/>
    </source>
</evidence>
<evidence type="ECO:0000256" key="2">
    <source>
        <dbReference type="ARBA" id="ARBA00008997"/>
    </source>
</evidence>
<comment type="subunit">
    <text evidence="7">Component of the SMC5-SMC6 complex.</text>
</comment>
<feature type="compositionally biased region" description="Polar residues" evidence="8">
    <location>
        <begin position="66"/>
        <end position="75"/>
    </location>
</feature>
<dbReference type="PANTHER" id="PTHR16140">
    <property type="entry name" value="NON-STRUCTURAL MAINTENANCE OF CHROMOSOMES ELEMENT 4"/>
    <property type="match status" value="1"/>
</dbReference>
<evidence type="ECO:0000256" key="1">
    <source>
        <dbReference type="ARBA" id="ARBA00004123"/>
    </source>
</evidence>
<organism evidence="10 11">
    <name type="scientific">Marchantia polymorpha subsp. ruderalis</name>
    <dbReference type="NCBI Taxonomy" id="1480154"/>
    <lineage>
        <taxon>Eukaryota</taxon>
        <taxon>Viridiplantae</taxon>
        <taxon>Streptophyta</taxon>
        <taxon>Embryophyta</taxon>
        <taxon>Marchantiophyta</taxon>
        <taxon>Marchantiopsida</taxon>
        <taxon>Marchantiidae</taxon>
        <taxon>Marchantiales</taxon>
        <taxon>Marchantiaceae</taxon>
        <taxon>Marchantia</taxon>
    </lineage>
</organism>
<protein>
    <recommendedName>
        <fullName evidence="7">Non-structural maintenance of chromosomes element 4</fullName>
    </recommendedName>
</protein>
<dbReference type="EMBL" id="LVLJ01003247">
    <property type="protein sequence ID" value="OAE22228.1"/>
    <property type="molecule type" value="Genomic_DNA"/>
</dbReference>
<dbReference type="InterPro" id="IPR027786">
    <property type="entry name" value="Nse4/EID"/>
</dbReference>
<keyword evidence="5 7" id="KW-0234">DNA repair</keyword>
<gene>
    <name evidence="10" type="ORF">AXG93_412s1170</name>
</gene>
<name>A0A176VMT2_MARPO</name>
<dbReference type="AlphaFoldDB" id="A0A176VMT2"/>
<dbReference type="GO" id="GO:0005634">
    <property type="term" value="C:nucleus"/>
    <property type="evidence" value="ECO:0007669"/>
    <property type="project" value="UniProtKB-SubCell"/>
</dbReference>
<proteinExistence type="inferred from homology"/>
<evidence type="ECO:0000256" key="3">
    <source>
        <dbReference type="ARBA" id="ARBA00022763"/>
    </source>
</evidence>
<feature type="region of interest" description="Disordered" evidence="8">
    <location>
        <begin position="46"/>
        <end position="81"/>
    </location>
</feature>
<comment type="function">
    <text evidence="7">Component of the SMC5-SMC6 complex, that promotes sister chromatid alignment after DNA damage and facilitates double-stranded DNA breaks (DSBs) repair via homologous recombination between sister chromatids.</text>
</comment>
<comment type="caution">
    <text evidence="10">The sequence shown here is derived from an EMBL/GenBank/DDBJ whole genome shotgun (WGS) entry which is preliminary data.</text>
</comment>
<feature type="compositionally biased region" description="Basic and acidic residues" evidence="8">
    <location>
        <begin position="216"/>
        <end position="225"/>
    </location>
</feature>
<dbReference type="Pfam" id="PF08743">
    <property type="entry name" value="Nse4_C"/>
    <property type="match status" value="1"/>
</dbReference>
<dbReference type="GO" id="GO:0006281">
    <property type="term" value="P:DNA repair"/>
    <property type="evidence" value="ECO:0007669"/>
    <property type="project" value="UniProtKB-UniRule"/>
</dbReference>
<evidence type="ECO:0000259" key="9">
    <source>
        <dbReference type="Pfam" id="PF08743"/>
    </source>
</evidence>
<evidence type="ECO:0000256" key="5">
    <source>
        <dbReference type="ARBA" id="ARBA00023204"/>
    </source>
</evidence>
<keyword evidence="4 7" id="KW-0233">DNA recombination</keyword>
<feature type="domain" description="Non-structural maintenance of chromosome element 4 C-terminal" evidence="9">
    <location>
        <begin position="255"/>
        <end position="342"/>
    </location>
</feature>
<comment type="subcellular location">
    <subcellularLocation>
        <location evidence="1 7">Nucleus</location>
    </subcellularLocation>
</comment>
<evidence type="ECO:0000313" key="11">
    <source>
        <dbReference type="Proteomes" id="UP000077202"/>
    </source>
</evidence>
<keyword evidence="6 7" id="KW-0539">Nucleus</keyword>
<evidence type="ECO:0000256" key="8">
    <source>
        <dbReference type="SAM" id="MobiDB-lite"/>
    </source>
</evidence>
<evidence type="ECO:0000256" key="7">
    <source>
        <dbReference type="RuleBase" id="RU365071"/>
    </source>
</evidence>
<evidence type="ECO:0000256" key="4">
    <source>
        <dbReference type="ARBA" id="ARBA00023172"/>
    </source>
</evidence>